<gene>
    <name evidence="1" type="ORF">AMATHDRAFT_63754</name>
</gene>
<evidence type="ECO:0000313" key="1">
    <source>
        <dbReference type="EMBL" id="PFH49105.1"/>
    </source>
</evidence>
<feature type="non-terminal residue" evidence="1">
    <location>
        <position position="1"/>
    </location>
</feature>
<organism evidence="1 2">
    <name type="scientific">Amanita thiersii Skay4041</name>
    <dbReference type="NCBI Taxonomy" id="703135"/>
    <lineage>
        <taxon>Eukaryota</taxon>
        <taxon>Fungi</taxon>
        <taxon>Dikarya</taxon>
        <taxon>Basidiomycota</taxon>
        <taxon>Agaricomycotina</taxon>
        <taxon>Agaricomycetes</taxon>
        <taxon>Agaricomycetidae</taxon>
        <taxon>Agaricales</taxon>
        <taxon>Pluteineae</taxon>
        <taxon>Amanitaceae</taxon>
        <taxon>Amanita</taxon>
    </lineage>
</organism>
<sequence length="85" mass="9812">MYPSTPRLLRVLPRSTLTSKILPAPAPQITELNRPTLMDALQKQKEKAGDSWPQNIRLEPVVKKEAFKHVQADVRTRLKRLLRET</sequence>
<dbReference type="AlphaFoldDB" id="A0A2A9NDK1"/>
<dbReference type="EMBL" id="KZ302039">
    <property type="protein sequence ID" value="PFH49105.1"/>
    <property type="molecule type" value="Genomic_DNA"/>
</dbReference>
<name>A0A2A9NDK1_9AGAR</name>
<accession>A0A2A9NDK1</accession>
<keyword evidence="2" id="KW-1185">Reference proteome</keyword>
<proteinExistence type="predicted"/>
<protein>
    <submittedName>
        <fullName evidence="1">Uncharacterized protein</fullName>
    </submittedName>
</protein>
<evidence type="ECO:0000313" key="2">
    <source>
        <dbReference type="Proteomes" id="UP000242287"/>
    </source>
</evidence>
<dbReference type="OrthoDB" id="3237970at2759"/>
<reference evidence="1 2" key="1">
    <citation type="submission" date="2014-02" db="EMBL/GenBank/DDBJ databases">
        <title>Transposable element dynamics among asymbiotic and ectomycorrhizal Amanita fungi.</title>
        <authorList>
            <consortium name="DOE Joint Genome Institute"/>
            <person name="Hess J."/>
            <person name="Skrede I."/>
            <person name="Wolfe B."/>
            <person name="LaButti K."/>
            <person name="Ohm R.A."/>
            <person name="Grigoriev I.V."/>
            <person name="Pringle A."/>
        </authorList>
    </citation>
    <scope>NUCLEOTIDE SEQUENCE [LARGE SCALE GENOMIC DNA]</scope>
    <source>
        <strain evidence="1 2">SKay4041</strain>
    </source>
</reference>
<dbReference type="Proteomes" id="UP000242287">
    <property type="component" value="Unassembled WGS sequence"/>
</dbReference>